<evidence type="ECO:0000313" key="2">
    <source>
        <dbReference type="EMBL" id="KZL72061.1"/>
    </source>
</evidence>
<evidence type="ECO:0000256" key="1">
    <source>
        <dbReference type="SAM" id="MobiDB-lite"/>
    </source>
</evidence>
<accession>A0A166TGV8</accession>
<dbReference type="EMBL" id="LFIW01002391">
    <property type="protein sequence ID" value="KZL72061.1"/>
    <property type="molecule type" value="Genomic_DNA"/>
</dbReference>
<dbReference type="Proteomes" id="UP000076584">
    <property type="component" value="Unassembled WGS sequence"/>
</dbReference>
<feature type="region of interest" description="Disordered" evidence="1">
    <location>
        <begin position="1"/>
        <end position="43"/>
    </location>
</feature>
<gene>
    <name evidence="2" type="ORF">CI238_00815</name>
</gene>
<organism evidence="2 3">
    <name type="scientific">Colletotrichum incanum</name>
    <name type="common">Soybean anthracnose fungus</name>
    <dbReference type="NCBI Taxonomy" id="1573173"/>
    <lineage>
        <taxon>Eukaryota</taxon>
        <taxon>Fungi</taxon>
        <taxon>Dikarya</taxon>
        <taxon>Ascomycota</taxon>
        <taxon>Pezizomycotina</taxon>
        <taxon>Sordariomycetes</taxon>
        <taxon>Hypocreomycetidae</taxon>
        <taxon>Glomerellales</taxon>
        <taxon>Glomerellaceae</taxon>
        <taxon>Colletotrichum</taxon>
        <taxon>Colletotrichum spaethianum species complex</taxon>
    </lineage>
</organism>
<dbReference type="AlphaFoldDB" id="A0A166TGV8"/>
<protein>
    <submittedName>
        <fullName evidence="2">Uncharacterized protein</fullName>
    </submittedName>
</protein>
<comment type="caution">
    <text evidence="2">The sequence shown here is derived from an EMBL/GenBank/DDBJ whole genome shotgun (WGS) entry which is preliminary data.</text>
</comment>
<feature type="compositionally biased region" description="Polar residues" evidence="1">
    <location>
        <begin position="17"/>
        <end position="30"/>
    </location>
</feature>
<keyword evidence="3" id="KW-1185">Reference proteome</keyword>
<feature type="region of interest" description="Disordered" evidence="1">
    <location>
        <begin position="86"/>
        <end position="105"/>
    </location>
</feature>
<name>A0A166TGV8_COLIC</name>
<proteinExistence type="predicted"/>
<sequence length="115" mass="11780">MATPPQQDGDAVAASTAAEQGSAHSGNLRTPNPAEKSAESQARLDLFDADIDLEGGSSDRAGTVEHHEIRARRVAGIVATVDQLLPGGGDNRAAHGQADGNPPTDLLAIGTQFDN</sequence>
<reference evidence="2 3" key="1">
    <citation type="submission" date="2015-06" db="EMBL/GenBank/DDBJ databases">
        <title>Survival trade-offs in plant roots during colonization by closely related pathogenic and mutualistic fungi.</title>
        <authorList>
            <person name="Hacquard S."/>
            <person name="Kracher B."/>
            <person name="Hiruma K."/>
            <person name="Weinman A."/>
            <person name="Muench P."/>
            <person name="Garrido Oter R."/>
            <person name="Ver Loren van Themaat E."/>
            <person name="Dallerey J.-F."/>
            <person name="Damm U."/>
            <person name="Henrissat B."/>
            <person name="Lespinet O."/>
            <person name="Thon M."/>
            <person name="Kemen E."/>
            <person name="McHardy A.C."/>
            <person name="Schulze-Lefert P."/>
            <person name="O'Connell R.J."/>
        </authorList>
    </citation>
    <scope>NUCLEOTIDE SEQUENCE [LARGE SCALE GENOMIC DNA]</scope>
    <source>
        <strain evidence="2 3">MAFF 238704</strain>
    </source>
</reference>
<evidence type="ECO:0000313" key="3">
    <source>
        <dbReference type="Proteomes" id="UP000076584"/>
    </source>
</evidence>